<comment type="caution">
    <text evidence="1">The sequence shown here is derived from an EMBL/GenBank/DDBJ whole genome shotgun (WGS) entry which is preliminary data.</text>
</comment>
<dbReference type="InterPro" id="IPR026337">
    <property type="entry name" value="AKG_HExxH"/>
</dbReference>
<evidence type="ECO:0008006" key="3">
    <source>
        <dbReference type="Google" id="ProtNLM"/>
    </source>
</evidence>
<dbReference type="AlphaFoldDB" id="A0A4R5FPP1"/>
<evidence type="ECO:0000313" key="1">
    <source>
        <dbReference type="EMBL" id="TDE54647.1"/>
    </source>
</evidence>
<dbReference type="EMBL" id="SMLD01000031">
    <property type="protein sequence ID" value="TDE54647.1"/>
    <property type="molecule type" value="Genomic_DNA"/>
</dbReference>
<protein>
    <recommendedName>
        <fullName evidence="3">HEXXH motif domain-containing protein</fullName>
    </recommendedName>
</protein>
<sequence>MTSAVPRTRSRPLSLPTRRLDYDMSVTSHTTTDLLAVNDFEGRDLLGAYHDRLATGVMRVLPKLLDRVSERGAAGIDLWWEIFHQLPEETRASIVGGPLFSSWWSKVRAAVAARRTGELEDLLEHFGRFLCVAAIRQNTLPDQPVRLPLLGHGELRLPGHPGHFTLPGEPATHVTVTHEGSSIRLTAGGTTSDVATAPFLAGVGEASLSFHPHVVLRHGTEVDATDPWLTRFMESQNAKSAIPGYPQRDLAPFDPVDTATRDALDRAVDLLDDVCDAFASEFRRYIALVVPIRSNLVSTFTDTGFFGALFMSEHIAPFSDPLITAEHILHETSHHRLTLLLEQDPVMAQADEGLVDSPWREDPRPMHQILHGTFVFARIAQFHRRLADHDERAARRYQVVLGDLRKGIDLLLARTTPTSRGERLYSEMCRIAAA</sequence>
<reference evidence="1 2" key="1">
    <citation type="submission" date="2019-03" db="EMBL/GenBank/DDBJ databases">
        <title>Draft genome sequences of novel Actinobacteria.</title>
        <authorList>
            <person name="Sahin N."/>
            <person name="Ay H."/>
            <person name="Saygin H."/>
        </authorList>
    </citation>
    <scope>NUCLEOTIDE SEQUENCE [LARGE SCALE GENOMIC DNA]</scope>
    <source>
        <strain evidence="1 2">6K102</strain>
    </source>
</reference>
<dbReference type="NCBIfam" id="TIGR04267">
    <property type="entry name" value="mod_HExxH"/>
    <property type="match status" value="1"/>
</dbReference>
<dbReference type="Proteomes" id="UP000295136">
    <property type="component" value="Unassembled WGS sequence"/>
</dbReference>
<accession>A0A4R5FPP1</accession>
<organism evidence="1 2">
    <name type="scientific">Nonomuraea mesophila</name>
    <dbReference type="NCBI Taxonomy" id="2530382"/>
    <lineage>
        <taxon>Bacteria</taxon>
        <taxon>Bacillati</taxon>
        <taxon>Actinomycetota</taxon>
        <taxon>Actinomycetes</taxon>
        <taxon>Streptosporangiales</taxon>
        <taxon>Streptosporangiaceae</taxon>
        <taxon>Nonomuraea</taxon>
    </lineage>
</organism>
<name>A0A4R5FPP1_9ACTN</name>
<gene>
    <name evidence="1" type="ORF">E1295_14735</name>
</gene>
<proteinExistence type="predicted"/>
<evidence type="ECO:0000313" key="2">
    <source>
        <dbReference type="Proteomes" id="UP000295136"/>
    </source>
</evidence>
<keyword evidence="2" id="KW-1185">Reference proteome</keyword>